<dbReference type="CDD" id="cd06223">
    <property type="entry name" value="PRTases_typeI"/>
    <property type="match status" value="1"/>
</dbReference>
<dbReference type="Pfam" id="PF00156">
    <property type="entry name" value="Pribosyltran"/>
    <property type="match status" value="1"/>
</dbReference>
<dbReference type="AlphaFoldDB" id="A0A1T5DJ89"/>
<evidence type="ECO:0000256" key="1">
    <source>
        <dbReference type="ARBA" id="ARBA00008007"/>
    </source>
</evidence>
<evidence type="ECO:0000313" key="4">
    <source>
        <dbReference type="Proteomes" id="UP000243406"/>
    </source>
</evidence>
<dbReference type="EMBL" id="FUYN01000010">
    <property type="protein sequence ID" value="SKB71661.1"/>
    <property type="molecule type" value="Genomic_DNA"/>
</dbReference>
<evidence type="ECO:0000259" key="2">
    <source>
        <dbReference type="Pfam" id="PF00156"/>
    </source>
</evidence>
<reference evidence="4" key="1">
    <citation type="submission" date="2017-02" db="EMBL/GenBank/DDBJ databases">
        <authorList>
            <person name="Varghese N."/>
            <person name="Submissions S."/>
        </authorList>
    </citation>
    <scope>NUCLEOTIDE SEQUENCE [LARGE SCALE GENOMIC DNA]</scope>
    <source>
        <strain evidence="4">ATCC 35199</strain>
    </source>
</reference>
<gene>
    <name evidence="3" type="ORF">SAMN02745120_0008</name>
</gene>
<protein>
    <submittedName>
        <fullName evidence="3">Phosphoribosyl transferase domain-containing protein</fullName>
    </submittedName>
</protein>
<feature type="domain" description="Phosphoribosyltransferase" evidence="2">
    <location>
        <begin position="138"/>
        <end position="226"/>
    </location>
</feature>
<dbReference type="Gene3D" id="3.40.50.2020">
    <property type="match status" value="1"/>
</dbReference>
<dbReference type="OrthoDB" id="9779910at2"/>
<evidence type="ECO:0000313" key="3">
    <source>
        <dbReference type="EMBL" id="SKB71661.1"/>
    </source>
</evidence>
<keyword evidence="4" id="KW-1185">Reference proteome</keyword>
<sequence>MELLYPSNIKCIGCNSIIPKTNIYSLCKACFHKIDFLDINCMSCGASCDEDFCEACEEETKLKSPIDRTYACTVYEGVMETMIHGFKYSSKTYIANEFSDILKDKYKSLKLEMGYITTIPSTKRRIQKRGYNHTELLASQLSKKLHLPYIKPLIKIKETKPLASLNPLERFLEINGAFQIDEKTLNLDYKSILLIDDILTTGTTAVEVARTLKETYPECKIYLLVLATAKK</sequence>
<keyword evidence="3" id="KW-0808">Transferase</keyword>
<dbReference type="InterPro" id="IPR029057">
    <property type="entry name" value="PRTase-like"/>
</dbReference>
<dbReference type="InterPro" id="IPR051910">
    <property type="entry name" value="ComF/GntX_DNA_util-trans"/>
</dbReference>
<dbReference type="SUPFAM" id="SSF53271">
    <property type="entry name" value="PRTase-like"/>
    <property type="match status" value="1"/>
</dbReference>
<dbReference type="Proteomes" id="UP000243406">
    <property type="component" value="Unassembled WGS sequence"/>
</dbReference>
<comment type="similarity">
    <text evidence="1">Belongs to the ComF/GntX family.</text>
</comment>
<dbReference type="PANTHER" id="PTHR47505:SF1">
    <property type="entry name" value="DNA UTILIZATION PROTEIN YHGH"/>
    <property type="match status" value="1"/>
</dbReference>
<name>A0A1T5DJ89_9FIRM</name>
<accession>A0A1T5DJ89</accession>
<dbReference type="InterPro" id="IPR000836">
    <property type="entry name" value="PRTase_dom"/>
</dbReference>
<proteinExistence type="inferred from homology"/>
<dbReference type="GO" id="GO:0016740">
    <property type="term" value="F:transferase activity"/>
    <property type="evidence" value="ECO:0007669"/>
    <property type="project" value="UniProtKB-KW"/>
</dbReference>
<organism evidence="3 4">
    <name type="scientific">Acetoanaerobium noterae</name>
    <dbReference type="NCBI Taxonomy" id="745369"/>
    <lineage>
        <taxon>Bacteria</taxon>
        <taxon>Bacillati</taxon>
        <taxon>Bacillota</taxon>
        <taxon>Clostridia</taxon>
        <taxon>Peptostreptococcales</taxon>
        <taxon>Filifactoraceae</taxon>
        <taxon>Acetoanaerobium</taxon>
    </lineage>
</organism>
<dbReference type="RefSeq" id="WP_079590662.1">
    <property type="nucleotide sequence ID" value="NZ_FUYN01000010.1"/>
</dbReference>
<dbReference type="PANTHER" id="PTHR47505">
    <property type="entry name" value="DNA UTILIZATION PROTEIN YHGH"/>
    <property type="match status" value="1"/>
</dbReference>